<evidence type="ECO:0000313" key="3">
    <source>
        <dbReference type="Proteomes" id="UP000822688"/>
    </source>
</evidence>
<organism evidence="2 3">
    <name type="scientific">Ceratodon purpureus</name>
    <name type="common">Fire moss</name>
    <name type="synonym">Dicranum purpureum</name>
    <dbReference type="NCBI Taxonomy" id="3225"/>
    <lineage>
        <taxon>Eukaryota</taxon>
        <taxon>Viridiplantae</taxon>
        <taxon>Streptophyta</taxon>
        <taxon>Embryophyta</taxon>
        <taxon>Bryophyta</taxon>
        <taxon>Bryophytina</taxon>
        <taxon>Bryopsida</taxon>
        <taxon>Dicranidae</taxon>
        <taxon>Pseudoditrichales</taxon>
        <taxon>Ditrichaceae</taxon>
        <taxon>Ceratodon</taxon>
    </lineage>
</organism>
<feature type="compositionally biased region" description="Basic and acidic residues" evidence="1">
    <location>
        <begin position="1"/>
        <end position="12"/>
    </location>
</feature>
<sequence>MPPSSERVEAQKPKLITYITPPCLPSSLPPPSHDHPSTHTPTRTPPRNELLIPHYKSPPSCHRSSTLIKQYTRISSPRISMSQPLLDHHLTLRSGIEHHQLPPQFNTTSHNITQHLATPPNSTQHHTTPHNAMEFTSSPSKPTQLAPQSLTHIVLPTESSPSHDTE</sequence>
<feature type="region of interest" description="Disordered" evidence="1">
    <location>
        <begin position="1"/>
        <end position="46"/>
    </location>
</feature>
<name>A0A8T0I219_CERPU</name>
<accession>A0A8T0I219</accession>
<feature type="region of interest" description="Disordered" evidence="1">
    <location>
        <begin position="119"/>
        <end position="166"/>
    </location>
</feature>
<protein>
    <submittedName>
        <fullName evidence="2">Uncharacterized protein</fullName>
    </submittedName>
</protein>
<feature type="compositionally biased region" description="Polar residues" evidence="1">
    <location>
        <begin position="119"/>
        <end position="160"/>
    </location>
</feature>
<feature type="compositionally biased region" description="Pro residues" evidence="1">
    <location>
        <begin position="22"/>
        <end position="31"/>
    </location>
</feature>
<proteinExistence type="predicted"/>
<evidence type="ECO:0000256" key="1">
    <source>
        <dbReference type="SAM" id="MobiDB-lite"/>
    </source>
</evidence>
<reference evidence="2" key="1">
    <citation type="submission" date="2020-06" db="EMBL/GenBank/DDBJ databases">
        <title>WGS assembly of Ceratodon purpureus strain R40.</title>
        <authorList>
            <person name="Carey S.B."/>
            <person name="Jenkins J."/>
            <person name="Shu S."/>
            <person name="Lovell J.T."/>
            <person name="Sreedasyam A."/>
            <person name="Maumus F."/>
            <person name="Tiley G.P."/>
            <person name="Fernandez-Pozo N."/>
            <person name="Barry K."/>
            <person name="Chen C."/>
            <person name="Wang M."/>
            <person name="Lipzen A."/>
            <person name="Daum C."/>
            <person name="Saski C.A."/>
            <person name="Payton A.C."/>
            <person name="Mcbreen J.C."/>
            <person name="Conrad R.E."/>
            <person name="Kollar L.M."/>
            <person name="Olsson S."/>
            <person name="Huttunen S."/>
            <person name="Landis J.B."/>
            <person name="Wickett N.J."/>
            <person name="Johnson M.G."/>
            <person name="Rensing S.A."/>
            <person name="Grimwood J."/>
            <person name="Schmutz J."/>
            <person name="Mcdaniel S.F."/>
        </authorList>
    </citation>
    <scope>NUCLEOTIDE SEQUENCE</scope>
    <source>
        <strain evidence="2">R40</strain>
    </source>
</reference>
<evidence type="ECO:0000313" key="2">
    <source>
        <dbReference type="EMBL" id="KAG0576841.1"/>
    </source>
</evidence>
<dbReference type="EMBL" id="CM026425">
    <property type="protein sequence ID" value="KAG0576841.1"/>
    <property type="molecule type" value="Genomic_DNA"/>
</dbReference>
<keyword evidence="3" id="KW-1185">Reference proteome</keyword>
<comment type="caution">
    <text evidence="2">The sequence shown here is derived from an EMBL/GenBank/DDBJ whole genome shotgun (WGS) entry which is preliminary data.</text>
</comment>
<dbReference type="Proteomes" id="UP000822688">
    <property type="component" value="Chromosome 5"/>
</dbReference>
<dbReference type="AlphaFoldDB" id="A0A8T0I219"/>
<gene>
    <name evidence="2" type="ORF">KC19_5G112200</name>
</gene>